<keyword evidence="2" id="KW-0808">Transferase</keyword>
<dbReference type="InterPro" id="IPR011009">
    <property type="entry name" value="Kinase-like_dom_sf"/>
</dbReference>
<dbReference type="Proteomes" id="UP000256269">
    <property type="component" value="Unassembled WGS sequence"/>
</dbReference>
<evidence type="ECO:0000313" key="3">
    <source>
        <dbReference type="Proteomes" id="UP000256269"/>
    </source>
</evidence>
<dbReference type="GO" id="GO:0016301">
    <property type="term" value="F:kinase activity"/>
    <property type="evidence" value="ECO:0007669"/>
    <property type="project" value="UniProtKB-KW"/>
</dbReference>
<feature type="domain" description="Aminoglycoside phosphotransferase" evidence="1">
    <location>
        <begin position="113"/>
        <end position="177"/>
    </location>
</feature>
<protein>
    <submittedName>
        <fullName evidence="2">Kanamycin kinase</fullName>
    </submittedName>
</protein>
<dbReference type="Gene3D" id="3.90.1200.10">
    <property type="match status" value="2"/>
</dbReference>
<dbReference type="InterPro" id="IPR002575">
    <property type="entry name" value="Aminoglycoside_PTrfase"/>
</dbReference>
<evidence type="ECO:0000313" key="2">
    <source>
        <dbReference type="EMBL" id="REH53886.1"/>
    </source>
</evidence>
<keyword evidence="3" id="KW-1185">Reference proteome</keyword>
<organism evidence="2 3">
    <name type="scientific">Kutzneria buriramensis</name>
    <dbReference type="NCBI Taxonomy" id="1045776"/>
    <lineage>
        <taxon>Bacteria</taxon>
        <taxon>Bacillati</taxon>
        <taxon>Actinomycetota</taxon>
        <taxon>Actinomycetes</taxon>
        <taxon>Pseudonocardiales</taxon>
        <taxon>Pseudonocardiaceae</taxon>
        <taxon>Kutzneria</taxon>
    </lineage>
</organism>
<evidence type="ECO:0000259" key="1">
    <source>
        <dbReference type="Pfam" id="PF01636"/>
    </source>
</evidence>
<dbReference type="RefSeq" id="WP_170217350.1">
    <property type="nucleotide sequence ID" value="NZ_CP144375.1"/>
</dbReference>
<feature type="domain" description="Aminoglycoside phosphotransferase" evidence="1">
    <location>
        <begin position="14"/>
        <end position="109"/>
    </location>
</feature>
<sequence length="178" mass="19078">MKPHEVVTHGHSGARVLRFLDGSGYLKSAVDGAAADLVDDERERLLWLRSRDVAVPAVIDAGRGWLHTAAVPGRPASDPWPPSSLDRVATIMGETLRRLHSLDPAGCPFGAGPVVGHGDYCLPNVIIADGSVHLIDVGRAGLLDPRSDIEDCLESIRGPFNPQFAEPHAQRFLAAYHG</sequence>
<dbReference type="Gene3D" id="3.30.200.20">
    <property type="entry name" value="Phosphorylase Kinase, domain 1"/>
    <property type="match status" value="1"/>
</dbReference>
<dbReference type="AlphaFoldDB" id="A0A3E0I5S8"/>
<keyword evidence="2" id="KW-0418">Kinase</keyword>
<dbReference type="SUPFAM" id="SSF56112">
    <property type="entry name" value="Protein kinase-like (PK-like)"/>
    <property type="match status" value="1"/>
</dbReference>
<reference evidence="2 3" key="1">
    <citation type="submission" date="2018-08" db="EMBL/GenBank/DDBJ databases">
        <title>Genomic Encyclopedia of Archaeal and Bacterial Type Strains, Phase II (KMG-II): from individual species to whole genera.</title>
        <authorList>
            <person name="Goeker M."/>
        </authorList>
    </citation>
    <scope>NUCLEOTIDE SEQUENCE [LARGE SCALE GENOMIC DNA]</scope>
    <source>
        <strain evidence="2 3">DSM 45791</strain>
    </source>
</reference>
<proteinExistence type="predicted"/>
<dbReference type="EMBL" id="QUNO01000002">
    <property type="protein sequence ID" value="REH53886.1"/>
    <property type="molecule type" value="Genomic_DNA"/>
</dbReference>
<name>A0A3E0I5S8_9PSEU</name>
<dbReference type="Pfam" id="PF01636">
    <property type="entry name" value="APH"/>
    <property type="match status" value="2"/>
</dbReference>
<comment type="caution">
    <text evidence="2">The sequence shown here is derived from an EMBL/GenBank/DDBJ whole genome shotgun (WGS) entry which is preliminary data.</text>
</comment>
<accession>A0A3E0I5S8</accession>
<gene>
    <name evidence="2" type="ORF">BCF44_102107</name>
</gene>